<protein>
    <submittedName>
        <fullName evidence="2">PilZ domain-containing protein</fullName>
    </submittedName>
</protein>
<proteinExistence type="predicted"/>
<name>A0A4Y8ZPX7_9SPHN</name>
<dbReference type="GO" id="GO:0035438">
    <property type="term" value="F:cyclic-di-GMP binding"/>
    <property type="evidence" value="ECO:0007669"/>
    <property type="project" value="InterPro"/>
</dbReference>
<sequence>MGGAGKVGVRGMLKLFSKTVGGRRKRAPRDAIKCSATIRLQNAFLKAELHDVSASGCKVALEVPLEPGQFIQIALESYHSLGAQIRWYREGFAGIQFIRPLSDAALANWKRAVVNGSNKDVVVGASGASTRRDFWGEVRHLEDD</sequence>
<dbReference type="Proteomes" id="UP000298213">
    <property type="component" value="Unassembled WGS sequence"/>
</dbReference>
<comment type="caution">
    <text evidence="2">The sequence shown here is derived from an EMBL/GenBank/DDBJ whole genome shotgun (WGS) entry which is preliminary data.</text>
</comment>
<accession>A0A4Y8ZPX7</accession>
<dbReference type="Gene3D" id="2.40.10.220">
    <property type="entry name" value="predicted glycosyltransferase like domains"/>
    <property type="match status" value="1"/>
</dbReference>
<dbReference type="InterPro" id="IPR009875">
    <property type="entry name" value="PilZ_domain"/>
</dbReference>
<dbReference type="SUPFAM" id="SSF141371">
    <property type="entry name" value="PilZ domain-like"/>
    <property type="match status" value="1"/>
</dbReference>
<feature type="domain" description="PilZ" evidence="1">
    <location>
        <begin position="24"/>
        <end position="106"/>
    </location>
</feature>
<dbReference type="Pfam" id="PF07238">
    <property type="entry name" value="PilZ"/>
    <property type="match status" value="1"/>
</dbReference>
<dbReference type="OrthoDB" id="9795572at2"/>
<organism evidence="2 3">
    <name type="scientific">Sphingomonas parva</name>
    <dbReference type="NCBI Taxonomy" id="2555898"/>
    <lineage>
        <taxon>Bacteria</taxon>
        <taxon>Pseudomonadati</taxon>
        <taxon>Pseudomonadota</taxon>
        <taxon>Alphaproteobacteria</taxon>
        <taxon>Sphingomonadales</taxon>
        <taxon>Sphingomonadaceae</taxon>
        <taxon>Sphingomonas</taxon>
    </lineage>
</organism>
<dbReference type="AlphaFoldDB" id="A0A4Y8ZPX7"/>
<gene>
    <name evidence="2" type="ORF">E2493_12535</name>
</gene>
<evidence type="ECO:0000313" key="3">
    <source>
        <dbReference type="Proteomes" id="UP000298213"/>
    </source>
</evidence>
<evidence type="ECO:0000259" key="1">
    <source>
        <dbReference type="Pfam" id="PF07238"/>
    </source>
</evidence>
<reference evidence="2 3" key="1">
    <citation type="submission" date="2019-03" db="EMBL/GenBank/DDBJ databases">
        <title>Genome sequence of Sphingomonas sp. 17J27-24.</title>
        <authorList>
            <person name="Kim M."/>
            <person name="Maeng S."/>
            <person name="Sathiyaraj S."/>
        </authorList>
    </citation>
    <scope>NUCLEOTIDE SEQUENCE [LARGE SCALE GENOMIC DNA]</scope>
    <source>
        <strain evidence="2 3">17J27-24</strain>
    </source>
</reference>
<evidence type="ECO:0000313" key="2">
    <source>
        <dbReference type="EMBL" id="TFI58014.1"/>
    </source>
</evidence>
<keyword evidence="3" id="KW-1185">Reference proteome</keyword>
<dbReference type="EMBL" id="SPDV01000021">
    <property type="protein sequence ID" value="TFI58014.1"/>
    <property type="molecule type" value="Genomic_DNA"/>
</dbReference>